<dbReference type="PRINTS" id="PR00114">
    <property type="entry name" value="STPHPHTASE"/>
</dbReference>
<dbReference type="PATRIC" id="fig|1590043.3.peg.961"/>
<feature type="domain" description="Calcineurin-like phosphoesterase" evidence="1">
    <location>
        <begin position="148"/>
        <end position="341"/>
    </location>
</feature>
<proteinExistence type="predicted"/>
<dbReference type="Gene3D" id="3.60.21.10">
    <property type="match status" value="1"/>
</dbReference>
<dbReference type="Gene3D" id="3.40.50.300">
    <property type="entry name" value="P-loop containing nucleotide triphosphate hydrolases"/>
    <property type="match status" value="1"/>
</dbReference>
<dbReference type="InterPro" id="IPR041780">
    <property type="entry name" value="MPP_PrpE-like"/>
</dbReference>
<sequence>MLLNIPQFCLILLIGPEGAGKSAFAKAHFQPSEIVSLAECHYQVTDQKIDSSASPLAFELLYHLTHLRLFNGKLTVIDAQNLNAKEREKLRIIAKKNHCQVVAMVFDPAILLPKQEKYLHCYSLPNHFTQTEVIRHKLDIDKSDESGPFDIIGDVHGCYAELLELLTQLGYQINEALIHSEQSAVIAPLQRRAVFVGDLTDRGPQSLAVLALVMNMVKHGSALCIAGNHEIKLLAYLKGKSIQLKHGLETTVQEFEHASEAFKSAAIDFIESLPIYYVFDNHRLVVAHAGMKAFYQGRISPRIKSFSLYGATTGEIDEFGYPIRSDWAQEYHGEALVVYGHAFTAELHWVNNTLCIDTGCAFGGKLTALRYPEKETISISAKEIYYPSTYI</sequence>
<dbReference type="CDD" id="cd07423">
    <property type="entry name" value="MPP_Prp_like"/>
    <property type="match status" value="1"/>
</dbReference>
<dbReference type="Pfam" id="PF13671">
    <property type="entry name" value="AAA_33"/>
    <property type="match status" value="1"/>
</dbReference>
<evidence type="ECO:0000313" key="3">
    <source>
        <dbReference type="EMBL" id="MCS5710543.1"/>
    </source>
</evidence>
<dbReference type="EC" id="3.6.1.17" evidence="2"/>
<dbReference type="Pfam" id="PF00149">
    <property type="entry name" value="Metallophos"/>
    <property type="match status" value="1"/>
</dbReference>
<dbReference type="SUPFAM" id="SSF52540">
    <property type="entry name" value="P-loop containing nucleoside triphosphate hydrolases"/>
    <property type="match status" value="1"/>
</dbReference>
<dbReference type="STRING" id="295108.HT99x_00956"/>
<dbReference type="InterPro" id="IPR006186">
    <property type="entry name" value="Ser/Thr-sp_prot-phosphatase"/>
</dbReference>
<reference evidence="3" key="3">
    <citation type="submission" date="2021-06" db="EMBL/GenBank/DDBJ databases">
        <title>Genomic Description and Analysis of Intracellular Bacteria, Candidatus Berkiella cookevillensis and Candidatus Berkiella aquae.</title>
        <authorList>
            <person name="Kidane D.T."/>
            <person name="Mehari Y.T."/>
            <person name="Rice F.C."/>
            <person name="Arivett B.A."/>
            <person name="Farone A.L."/>
            <person name="Berk S.G."/>
            <person name="Farone M.B."/>
        </authorList>
    </citation>
    <scope>NUCLEOTIDE SEQUENCE</scope>
    <source>
        <strain evidence="3">HT99</strain>
    </source>
</reference>
<dbReference type="InterPro" id="IPR050126">
    <property type="entry name" value="Ap4A_hydrolase"/>
</dbReference>
<keyword evidence="2" id="KW-0378">Hydrolase</keyword>
<evidence type="ECO:0000313" key="4">
    <source>
        <dbReference type="Proteomes" id="UP000051497"/>
    </source>
</evidence>
<dbReference type="SUPFAM" id="SSF56300">
    <property type="entry name" value="Metallo-dependent phosphatases"/>
    <property type="match status" value="1"/>
</dbReference>
<dbReference type="OrthoDB" id="9807890at2"/>
<reference evidence="2" key="1">
    <citation type="submission" date="2015-09" db="EMBL/GenBank/DDBJ databases">
        <title>Draft Genome Sequences of Two Novel Amoeba-resistant Intranuclear Bacteria, Candidatus Berkiella cookevillensis and Candidatus Berkiella aquae.</title>
        <authorList>
            <person name="Mehari Y.T."/>
            <person name="Arivett B.A."/>
            <person name="Farone A.L."/>
            <person name="Gunderson J.H."/>
            <person name="Farone M.B."/>
        </authorList>
    </citation>
    <scope>NUCLEOTIDE SEQUENCE [LARGE SCALE GENOMIC DNA]</scope>
    <source>
        <strain evidence="2">HT99</strain>
    </source>
</reference>
<comment type="caution">
    <text evidence="2">The sequence shown here is derived from an EMBL/GenBank/DDBJ whole genome shotgun (WGS) entry which is preliminary data.</text>
</comment>
<name>A0A0Q9YXP9_9GAMM</name>
<organism evidence="2">
    <name type="scientific">Candidatus Berkiella aquae</name>
    <dbReference type="NCBI Taxonomy" id="295108"/>
    <lineage>
        <taxon>Bacteria</taxon>
        <taxon>Pseudomonadati</taxon>
        <taxon>Pseudomonadota</taxon>
        <taxon>Gammaproteobacteria</taxon>
        <taxon>Candidatus Berkiellales</taxon>
        <taxon>Candidatus Berkiellaceae</taxon>
        <taxon>Candidatus Berkiella</taxon>
    </lineage>
</organism>
<dbReference type="InterPro" id="IPR027417">
    <property type="entry name" value="P-loop_NTPase"/>
</dbReference>
<dbReference type="GO" id="GO:0016791">
    <property type="term" value="F:phosphatase activity"/>
    <property type="evidence" value="ECO:0007669"/>
    <property type="project" value="TreeGrafter"/>
</dbReference>
<dbReference type="RefSeq" id="WP_075065593.1">
    <property type="nucleotide sequence ID" value="NZ_LKAJ02000001.1"/>
</dbReference>
<dbReference type="GO" id="GO:0004081">
    <property type="term" value="F:bis(5'-nucleosyl)-tetraphosphatase (asymmetrical) activity"/>
    <property type="evidence" value="ECO:0007669"/>
    <property type="project" value="UniProtKB-EC"/>
</dbReference>
<dbReference type="Proteomes" id="UP000051497">
    <property type="component" value="Unassembled WGS sequence"/>
</dbReference>
<dbReference type="InterPro" id="IPR004843">
    <property type="entry name" value="Calcineurin-like_PHP"/>
</dbReference>
<protein>
    <submittedName>
        <fullName evidence="2">Bis(5'-nucleosyl)-tetraphosphatase PrpE [asymmetrical]</fullName>
        <ecNumber evidence="2">3.6.1.17</ecNumber>
    </submittedName>
    <submittedName>
        <fullName evidence="3">Metallophosphoesterase</fullName>
    </submittedName>
</protein>
<dbReference type="PANTHER" id="PTHR42850:SF7">
    <property type="entry name" value="BIS(5'-NUCLEOSYL)-TETRAPHOSPHATASE PRPE [ASYMMETRICAL]"/>
    <property type="match status" value="1"/>
</dbReference>
<dbReference type="EMBL" id="LKAJ02000001">
    <property type="protein sequence ID" value="MCS5710543.1"/>
    <property type="molecule type" value="Genomic_DNA"/>
</dbReference>
<dbReference type="InterPro" id="IPR029052">
    <property type="entry name" value="Metallo-depent_PP-like"/>
</dbReference>
<gene>
    <name evidence="2" type="primary">prpE</name>
    <name evidence="3" type="ORF">HT99x_003810</name>
    <name evidence="2" type="ORF">HT99x_00956</name>
</gene>
<evidence type="ECO:0000259" key="1">
    <source>
        <dbReference type="Pfam" id="PF00149"/>
    </source>
</evidence>
<accession>A0A0Q9YXP9</accession>
<dbReference type="GO" id="GO:0005737">
    <property type="term" value="C:cytoplasm"/>
    <property type="evidence" value="ECO:0007669"/>
    <property type="project" value="TreeGrafter"/>
</dbReference>
<dbReference type="PANTHER" id="PTHR42850">
    <property type="entry name" value="METALLOPHOSPHOESTERASE"/>
    <property type="match status" value="1"/>
</dbReference>
<evidence type="ECO:0000313" key="2">
    <source>
        <dbReference type="EMBL" id="KRG21764.1"/>
    </source>
</evidence>
<reference evidence="3" key="2">
    <citation type="journal article" date="2016" name="Genome Announc.">
        <title>Draft Genome Sequences of Two Novel Amoeba-Resistant Intranuclear Bacteria, 'Candidatus Berkiella cookevillensis' and 'Candidatus Berkiella aquae'.</title>
        <authorList>
            <person name="Mehari Y.T."/>
            <person name="Arivett B.A."/>
            <person name="Farone A.L."/>
            <person name="Gunderson J.H."/>
            <person name="Farone M.B."/>
        </authorList>
    </citation>
    <scope>NUCLEOTIDE SEQUENCE</scope>
    <source>
        <strain evidence="3">HT99</strain>
    </source>
</reference>
<keyword evidence="4" id="KW-1185">Reference proteome</keyword>
<dbReference type="AlphaFoldDB" id="A0A0Q9YXP9"/>
<dbReference type="EMBL" id="LKAJ01000003">
    <property type="protein sequence ID" value="KRG21764.1"/>
    <property type="molecule type" value="Genomic_DNA"/>
</dbReference>